<dbReference type="EMBL" id="HBIS01008319">
    <property type="protein sequence ID" value="CAE0613203.1"/>
    <property type="molecule type" value="Transcribed_RNA"/>
</dbReference>
<dbReference type="GO" id="GO:0006355">
    <property type="term" value="P:regulation of DNA-templated transcription"/>
    <property type="evidence" value="ECO:0007669"/>
    <property type="project" value="InterPro"/>
</dbReference>
<dbReference type="GO" id="GO:0042644">
    <property type="term" value="C:chloroplast nucleoid"/>
    <property type="evidence" value="ECO:0007669"/>
    <property type="project" value="InterPro"/>
</dbReference>
<evidence type="ECO:0000313" key="1">
    <source>
        <dbReference type="EMBL" id="CAE0613203.1"/>
    </source>
</evidence>
<reference evidence="1" key="1">
    <citation type="submission" date="2021-01" db="EMBL/GenBank/DDBJ databases">
        <authorList>
            <person name="Corre E."/>
            <person name="Pelletier E."/>
            <person name="Niang G."/>
            <person name="Scheremetjew M."/>
            <person name="Finn R."/>
            <person name="Kale V."/>
            <person name="Holt S."/>
            <person name="Cochrane G."/>
            <person name="Meng A."/>
            <person name="Brown T."/>
            <person name="Cohen L."/>
        </authorList>
    </citation>
    <scope>NUCLEOTIDE SEQUENCE</scope>
    <source>
        <strain evidence="1">CCMP1897</strain>
    </source>
</reference>
<dbReference type="PANTHER" id="PTHR37262:SF1">
    <property type="entry name" value="PROTEIN PEP-RELATED DEVELOPMENT ARRESTED 1, CHLOROPLASTIC"/>
    <property type="match status" value="1"/>
</dbReference>
<dbReference type="InterPro" id="IPR038961">
    <property type="entry name" value="PRDA1"/>
</dbReference>
<sequence length="340" mass="37954">MFLAKCSRCMFAMRGSSARLRRVPRPMAAPKSGLDLEAEIGRARKLLDEIIDEATQDLFVEETTAEALGEACEFDMGNALEGAVRKRAESLDSVFMNTLSSYIMVVEREGPRQILEILLQIREFAVEAVRENMPSELKWVDTLVRVAKPVERRKLLTFALEKADGAGIDLAAMAQAAGQLIDDMETRPEVGDRKLLVRLCSVRELARDLCTSEVKPVQFPEAQVPRHEASFIKELMSVGGANLKETRQALLSRAFGSDWSGAGGISEQNIRPSRGMVKRGSWEKHEAPDERMKVTVRPGRFMDCLDVFIKQNAESSDGKRMERLKAIRGEALAVLERLSE</sequence>
<gene>
    <name evidence="1" type="ORF">PSAL00342_LOCUS7102</name>
</gene>
<protein>
    <submittedName>
        <fullName evidence="1">Uncharacterized protein</fullName>
    </submittedName>
</protein>
<name>A0A7S3UFX2_9CHLO</name>
<accession>A0A7S3UFX2</accession>
<proteinExistence type="predicted"/>
<dbReference type="PANTHER" id="PTHR37262">
    <property type="entry name" value="PROTEIN PEP-RELATED DEVELOPMENT ARRESTED 1, CHLOROPLASTIC"/>
    <property type="match status" value="1"/>
</dbReference>
<organism evidence="1">
    <name type="scientific">Picocystis salinarum</name>
    <dbReference type="NCBI Taxonomy" id="88271"/>
    <lineage>
        <taxon>Eukaryota</taxon>
        <taxon>Viridiplantae</taxon>
        <taxon>Chlorophyta</taxon>
        <taxon>Picocystophyceae</taxon>
        <taxon>Picocystales</taxon>
        <taxon>Picocystaceae</taxon>
        <taxon>Picocystis</taxon>
    </lineage>
</organism>
<dbReference type="AlphaFoldDB" id="A0A7S3UFX2"/>